<feature type="chain" id="PRO_5018310364" evidence="1">
    <location>
        <begin position="22"/>
        <end position="334"/>
    </location>
</feature>
<gene>
    <name evidence="2" type="ORF">BJ508DRAFT_360218</name>
</gene>
<protein>
    <submittedName>
        <fullName evidence="2">Uncharacterized protein</fullName>
    </submittedName>
</protein>
<sequence>MRSHLLTSLLLGLSALGPVLARTADMPFPVSRRETGVSSASSAEAGGQEIEFVSVGSYGVNSTVKHNAVNSIDDYFHNDYPAADNGKKGLMEPVSPADDSWNERHPPFYQFPTECQISCSQTYVGAAHCMVPTPDSSIPPGFESIRIAGEAFNYDCICLTYSLFPRFSGGCLACIERVRGTDYPNFQEMKKVREFCLRESAPATPVFDAPASAGETFSMSKVFTANMPYATDDEPVVVGGEGSGTISGMPAATGAGYPVANTNLPYDTEEEEEEKKGKGSAVAGEAAGRKVGLGVWIVGVVVGGLLERMAHLGGSRAGICDIEVFLNGYRGIST</sequence>
<dbReference type="EMBL" id="ML119662">
    <property type="protein sequence ID" value="RPA83887.1"/>
    <property type="molecule type" value="Genomic_DNA"/>
</dbReference>
<dbReference type="AlphaFoldDB" id="A0A3N4IEL0"/>
<reference evidence="2 3" key="1">
    <citation type="journal article" date="2018" name="Nat. Ecol. Evol.">
        <title>Pezizomycetes genomes reveal the molecular basis of ectomycorrhizal truffle lifestyle.</title>
        <authorList>
            <person name="Murat C."/>
            <person name="Payen T."/>
            <person name="Noel B."/>
            <person name="Kuo A."/>
            <person name="Morin E."/>
            <person name="Chen J."/>
            <person name="Kohler A."/>
            <person name="Krizsan K."/>
            <person name="Balestrini R."/>
            <person name="Da Silva C."/>
            <person name="Montanini B."/>
            <person name="Hainaut M."/>
            <person name="Levati E."/>
            <person name="Barry K.W."/>
            <person name="Belfiori B."/>
            <person name="Cichocki N."/>
            <person name="Clum A."/>
            <person name="Dockter R.B."/>
            <person name="Fauchery L."/>
            <person name="Guy J."/>
            <person name="Iotti M."/>
            <person name="Le Tacon F."/>
            <person name="Lindquist E.A."/>
            <person name="Lipzen A."/>
            <person name="Malagnac F."/>
            <person name="Mello A."/>
            <person name="Molinier V."/>
            <person name="Miyauchi S."/>
            <person name="Poulain J."/>
            <person name="Riccioni C."/>
            <person name="Rubini A."/>
            <person name="Sitrit Y."/>
            <person name="Splivallo R."/>
            <person name="Traeger S."/>
            <person name="Wang M."/>
            <person name="Zifcakova L."/>
            <person name="Wipf D."/>
            <person name="Zambonelli A."/>
            <person name="Paolocci F."/>
            <person name="Nowrousian M."/>
            <person name="Ottonello S."/>
            <person name="Baldrian P."/>
            <person name="Spatafora J.W."/>
            <person name="Henrissat B."/>
            <person name="Nagy L.G."/>
            <person name="Aury J.M."/>
            <person name="Wincker P."/>
            <person name="Grigoriev I.V."/>
            <person name="Bonfante P."/>
            <person name="Martin F.M."/>
        </authorList>
    </citation>
    <scope>NUCLEOTIDE SEQUENCE [LARGE SCALE GENOMIC DNA]</scope>
    <source>
        <strain evidence="2 3">RN42</strain>
    </source>
</reference>
<name>A0A3N4IEL0_ASCIM</name>
<accession>A0A3N4IEL0</accession>
<dbReference type="Proteomes" id="UP000275078">
    <property type="component" value="Unassembled WGS sequence"/>
</dbReference>
<keyword evidence="3" id="KW-1185">Reference proteome</keyword>
<proteinExistence type="predicted"/>
<keyword evidence="1" id="KW-0732">Signal</keyword>
<evidence type="ECO:0000313" key="2">
    <source>
        <dbReference type="EMBL" id="RPA83887.1"/>
    </source>
</evidence>
<evidence type="ECO:0000256" key="1">
    <source>
        <dbReference type="SAM" id="SignalP"/>
    </source>
</evidence>
<evidence type="ECO:0000313" key="3">
    <source>
        <dbReference type="Proteomes" id="UP000275078"/>
    </source>
</evidence>
<organism evidence="2 3">
    <name type="scientific">Ascobolus immersus RN42</name>
    <dbReference type="NCBI Taxonomy" id="1160509"/>
    <lineage>
        <taxon>Eukaryota</taxon>
        <taxon>Fungi</taxon>
        <taxon>Dikarya</taxon>
        <taxon>Ascomycota</taxon>
        <taxon>Pezizomycotina</taxon>
        <taxon>Pezizomycetes</taxon>
        <taxon>Pezizales</taxon>
        <taxon>Ascobolaceae</taxon>
        <taxon>Ascobolus</taxon>
    </lineage>
</organism>
<feature type="signal peptide" evidence="1">
    <location>
        <begin position="1"/>
        <end position="21"/>
    </location>
</feature>